<dbReference type="PROSITE" id="PS51462">
    <property type="entry name" value="NUDIX"/>
    <property type="match status" value="1"/>
</dbReference>
<dbReference type="CDD" id="cd18879">
    <property type="entry name" value="NUDIX_Hydrolase"/>
    <property type="match status" value="1"/>
</dbReference>
<keyword evidence="2 4" id="KW-0378">Hydrolase</keyword>
<dbReference type="EMBL" id="CP075371">
    <property type="protein sequence ID" value="QVT81076.1"/>
    <property type="molecule type" value="Genomic_DNA"/>
</dbReference>
<feature type="domain" description="Nudix hydrolase" evidence="3">
    <location>
        <begin position="19"/>
        <end position="151"/>
    </location>
</feature>
<dbReference type="SUPFAM" id="SSF55811">
    <property type="entry name" value="Nudix"/>
    <property type="match status" value="1"/>
</dbReference>
<evidence type="ECO:0000256" key="1">
    <source>
        <dbReference type="ARBA" id="ARBA00001946"/>
    </source>
</evidence>
<dbReference type="PANTHER" id="PTHR43046:SF16">
    <property type="entry name" value="ADP-RIBOSE PYROPHOSPHATASE YJHB-RELATED"/>
    <property type="match status" value="1"/>
</dbReference>
<organism evidence="4 5">
    <name type="scientific">Nocardioides aquaticus</name>
    <dbReference type="NCBI Taxonomy" id="160826"/>
    <lineage>
        <taxon>Bacteria</taxon>
        <taxon>Bacillati</taxon>
        <taxon>Actinomycetota</taxon>
        <taxon>Actinomycetes</taxon>
        <taxon>Propionibacteriales</taxon>
        <taxon>Nocardioidaceae</taxon>
        <taxon>Nocardioides</taxon>
    </lineage>
</organism>
<dbReference type="PANTHER" id="PTHR43046">
    <property type="entry name" value="GDP-MANNOSE MANNOSYL HYDROLASE"/>
    <property type="match status" value="1"/>
</dbReference>
<gene>
    <name evidence="4" type="primary">mutT4</name>
    <name evidence="4" type="ORF">ENKNEFLB_03483</name>
</gene>
<reference evidence="4 5" key="1">
    <citation type="submission" date="2021-05" db="EMBL/GenBank/DDBJ databases">
        <title>Complete genome of Nocardioides aquaticus KCTC 9944T isolated from meromictic and hypersaline Ekho Lake, Antarctica.</title>
        <authorList>
            <person name="Hwang K."/>
            <person name="Kim K.M."/>
            <person name="Choe H."/>
        </authorList>
    </citation>
    <scope>NUCLEOTIDE SEQUENCE [LARGE SCALE GENOMIC DNA]</scope>
    <source>
        <strain evidence="4 5">KCTC 9944</strain>
    </source>
</reference>
<dbReference type="Proteomes" id="UP000679307">
    <property type="component" value="Chromosome"/>
</dbReference>
<dbReference type="Pfam" id="PF00293">
    <property type="entry name" value="NUDIX"/>
    <property type="match status" value="1"/>
</dbReference>
<dbReference type="GO" id="GO:0016787">
    <property type="term" value="F:hydrolase activity"/>
    <property type="evidence" value="ECO:0007669"/>
    <property type="project" value="UniProtKB-KW"/>
</dbReference>
<dbReference type="InterPro" id="IPR000086">
    <property type="entry name" value="NUDIX_hydrolase_dom"/>
</dbReference>
<accession>A0ABX8EN73</accession>
<dbReference type="RefSeq" id="WP_214056508.1">
    <property type="nucleotide sequence ID" value="NZ_BAAAHS010000063.1"/>
</dbReference>
<dbReference type="Gene3D" id="3.90.79.10">
    <property type="entry name" value="Nucleoside Triphosphate Pyrophosphohydrolase"/>
    <property type="match status" value="1"/>
</dbReference>
<evidence type="ECO:0000259" key="3">
    <source>
        <dbReference type="PROSITE" id="PS51462"/>
    </source>
</evidence>
<evidence type="ECO:0000313" key="5">
    <source>
        <dbReference type="Proteomes" id="UP000679307"/>
    </source>
</evidence>
<name>A0ABX8EN73_9ACTN</name>
<evidence type="ECO:0000313" key="4">
    <source>
        <dbReference type="EMBL" id="QVT81076.1"/>
    </source>
</evidence>
<proteinExistence type="predicted"/>
<evidence type="ECO:0000256" key="2">
    <source>
        <dbReference type="ARBA" id="ARBA00022801"/>
    </source>
</evidence>
<dbReference type="PROSITE" id="PS00893">
    <property type="entry name" value="NUDIX_BOX"/>
    <property type="match status" value="1"/>
</dbReference>
<dbReference type="InterPro" id="IPR015797">
    <property type="entry name" value="NUDIX_hydrolase-like_dom_sf"/>
</dbReference>
<sequence length="159" mass="16919">MPTPGFILALREKIGHAELWLPGATAVVRREGTDGPEVLLVRRADTGEWTPTGGIVEPGEDPAAAARRETEEEAGVVITVDRLASVGAAAPHTFPNGDRVVVLDHTFACSWVSGEAHVADDESVEVVWFPVDGLPAMAPRFRERVGAALADEVATRFVS</sequence>
<protein>
    <submittedName>
        <fullName evidence="4">Mutator protein MutT4</fullName>
        <ecNumber evidence="4">3.6.1.-</ecNumber>
    </submittedName>
</protein>
<dbReference type="EC" id="3.6.1.-" evidence="4"/>
<keyword evidence="5" id="KW-1185">Reference proteome</keyword>
<dbReference type="InterPro" id="IPR020084">
    <property type="entry name" value="NUDIX_hydrolase_CS"/>
</dbReference>
<comment type="cofactor">
    <cofactor evidence="1">
        <name>Mg(2+)</name>
        <dbReference type="ChEBI" id="CHEBI:18420"/>
    </cofactor>
</comment>